<protein>
    <submittedName>
        <fullName evidence="1">Uncharacterized protein</fullName>
    </submittedName>
</protein>
<dbReference type="EMBL" id="CAJGYM010000079">
    <property type="protein sequence ID" value="CAD6196774.1"/>
    <property type="molecule type" value="Genomic_DNA"/>
</dbReference>
<accession>A0A8S1HN62</accession>
<gene>
    <name evidence="1" type="ORF">CAUJ_LOCUS12686</name>
</gene>
<dbReference type="AlphaFoldDB" id="A0A8S1HN62"/>
<dbReference type="Proteomes" id="UP000835052">
    <property type="component" value="Unassembled WGS sequence"/>
</dbReference>
<organism evidence="1 2">
    <name type="scientific">Caenorhabditis auriculariae</name>
    <dbReference type="NCBI Taxonomy" id="2777116"/>
    <lineage>
        <taxon>Eukaryota</taxon>
        <taxon>Metazoa</taxon>
        <taxon>Ecdysozoa</taxon>
        <taxon>Nematoda</taxon>
        <taxon>Chromadorea</taxon>
        <taxon>Rhabditida</taxon>
        <taxon>Rhabditina</taxon>
        <taxon>Rhabditomorpha</taxon>
        <taxon>Rhabditoidea</taxon>
        <taxon>Rhabditidae</taxon>
        <taxon>Peloderinae</taxon>
        <taxon>Caenorhabditis</taxon>
    </lineage>
</organism>
<evidence type="ECO:0000313" key="2">
    <source>
        <dbReference type="Proteomes" id="UP000835052"/>
    </source>
</evidence>
<keyword evidence="2" id="KW-1185">Reference proteome</keyword>
<reference evidence="1" key="1">
    <citation type="submission" date="2020-10" db="EMBL/GenBank/DDBJ databases">
        <authorList>
            <person name="Kikuchi T."/>
        </authorList>
    </citation>
    <scope>NUCLEOTIDE SEQUENCE</scope>
    <source>
        <strain evidence="1">NKZ352</strain>
    </source>
</reference>
<evidence type="ECO:0000313" key="1">
    <source>
        <dbReference type="EMBL" id="CAD6196774.1"/>
    </source>
</evidence>
<comment type="caution">
    <text evidence="1">The sequence shown here is derived from an EMBL/GenBank/DDBJ whole genome shotgun (WGS) entry which is preliminary data.</text>
</comment>
<proteinExistence type="predicted"/>
<name>A0A8S1HN62_9PELO</name>
<sequence>MNSINIASIVDNIVKKADLRKAQKVALDRWEARLQLLKTCNQQVKEEFDKLAFYFELTLKNARRLQFHFYRRSMDDNILKTSHSLKAF</sequence>